<accession>A0ABR2VLS3</accession>
<dbReference type="EMBL" id="JASJQH010009506">
    <property type="protein sequence ID" value="KAK9679293.1"/>
    <property type="molecule type" value="Genomic_DNA"/>
</dbReference>
<evidence type="ECO:0000313" key="3">
    <source>
        <dbReference type="Proteomes" id="UP001479436"/>
    </source>
</evidence>
<dbReference type="GO" id="GO:0035539">
    <property type="term" value="F:8-oxo-7,8-dihydrodeoxyguanosine triphosphate pyrophosphatase activity"/>
    <property type="evidence" value="ECO:0007669"/>
    <property type="project" value="UniProtKB-EC"/>
</dbReference>
<protein>
    <submittedName>
        <fullName evidence="2">Nudix hydrolase 15, mitochondrial</fullName>
        <ecNumber evidence="2">3.6.1.55</ecNumber>
    </submittedName>
</protein>
<feature type="domain" description="Nudix hydrolase" evidence="1">
    <location>
        <begin position="2"/>
        <end position="48"/>
    </location>
</feature>
<dbReference type="EC" id="3.6.1.55" evidence="2"/>
<dbReference type="Pfam" id="PF00293">
    <property type="entry name" value="NUDIX"/>
    <property type="match status" value="1"/>
</dbReference>
<evidence type="ECO:0000313" key="2">
    <source>
        <dbReference type="EMBL" id="KAK9679293.1"/>
    </source>
</evidence>
<dbReference type="Proteomes" id="UP001479436">
    <property type="component" value="Unassembled WGS sequence"/>
</dbReference>
<reference evidence="2 3" key="1">
    <citation type="submission" date="2023-04" db="EMBL/GenBank/DDBJ databases">
        <title>Genome of Basidiobolus ranarum AG-B5.</title>
        <authorList>
            <person name="Stajich J.E."/>
            <person name="Carter-House D."/>
            <person name="Gryganskyi A."/>
        </authorList>
    </citation>
    <scope>NUCLEOTIDE SEQUENCE [LARGE SCALE GENOMIC DNA]</scope>
    <source>
        <strain evidence="2 3">AG-B5</strain>
    </source>
</reference>
<dbReference type="PANTHER" id="PTHR16099:SF5">
    <property type="entry name" value="NUCLEOTIDE TRIPHOSPHATE DIPHOSPHATASE NUDT15"/>
    <property type="match status" value="1"/>
</dbReference>
<comment type="caution">
    <text evidence="2">The sequence shown here is derived from an EMBL/GenBank/DDBJ whole genome shotgun (WGS) entry which is preliminary data.</text>
</comment>
<organism evidence="2 3">
    <name type="scientific">Basidiobolus ranarum</name>
    <dbReference type="NCBI Taxonomy" id="34480"/>
    <lineage>
        <taxon>Eukaryota</taxon>
        <taxon>Fungi</taxon>
        <taxon>Fungi incertae sedis</taxon>
        <taxon>Zoopagomycota</taxon>
        <taxon>Entomophthoromycotina</taxon>
        <taxon>Basidiobolomycetes</taxon>
        <taxon>Basidiobolales</taxon>
        <taxon>Basidiobolaceae</taxon>
        <taxon>Basidiobolus</taxon>
    </lineage>
</organism>
<keyword evidence="2" id="KW-0378">Hydrolase</keyword>
<evidence type="ECO:0000259" key="1">
    <source>
        <dbReference type="Pfam" id="PF00293"/>
    </source>
</evidence>
<dbReference type="InterPro" id="IPR000086">
    <property type="entry name" value="NUDIX_hydrolase_dom"/>
</dbReference>
<keyword evidence="3" id="KW-1185">Reference proteome</keyword>
<dbReference type="Gene3D" id="3.90.79.10">
    <property type="entry name" value="Nucleoside Triphosphate Pyrophosphohydrolase"/>
    <property type="match status" value="1"/>
</dbReference>
<name>A0ABR2VLS3_9FUNG</name>
<gene>
    <name evidence="2" type="primary">NUDT15</name>
    <name evidence="2" type="ORF">K7432_016332</name>
</gene>
<dbReference type="PANTHER" id="PTHR16099">
    <property type="entry name" value="8-OXO-DGTP DIPHOSPHATES NUDT15"/>
    <property type="match status" value="1"/>
</dbReference>
<proteinExistence type="predicted"/>
<dbReference type="InterPro" id="IPR015797">
    <property type="entry name" value="NUDIX_hydrolase-like_dom_sf"/>
</dbReference>
<dbReference type="SUPFAM" id="SSF55811">
    <property type="entry name" value="Nudix"/>
    <property type="match status" value="1"/>
</dbReference>
<sequence>MGVLEFGESFQASAIRETYEETGLELKGVSLVTVVNSLVPQHQEHYVLMLMKGTFIQENPIPKVRNSYDIL</sequence>